<dbReference type="EMBL" id="JASCZI010152027">
    <property type="protein sequence ID" value="MED6175204.1"/>
    <property type="molecule type" value="Genomic_DNA"/>
</dbReference>
<accession>A0ABU6VNV6</accession>
<proteinExistence type="predicted"/>
<organism evidence="1 2">
    <name type="scientific">Stylosanthes scabra</name>
    <dbReference type="NCBI Taxonomy" id="79078"/>
    <lineage>
        <taxon>Eukaryota</taxon>
        <taxon>Viridiplantae</taxon>
        <taxon>Streptophyta</taxon>
        <taxon>Embryophyta</taxon>
        <taxon>Tracheophyta</taxon>
        <taxon>Spermatophyta</taxon>
        <taxon>Magnoliopsida</taxon>
        <taxon>eudicotyledons</taxon>
        <taxon>Gunneridae</taxon>
        <taxon>Pentapetalae</taxon>
        <taxon>rosids</taxon>
        <taxon>fabids</taxon>
        <taxon>Fabales</taxon>
        <taxon>Fabaceae</taxon>
        <taxon>Papilionoideae</taxon>
        <taxon>50 kb inversion clade</taxon>
        <taxon>dalbergioids sensu lato</taxon>
        <taxon>Dalbergieae</taxon>
        <taxon>Pterocarpus clade</taxon>
        <taxon>Stylosanthes</taxon>
    </lineage>
</organism>
<comment type="caution">
    <text evidence="1">The sequence shown here is derived from an EMBL/GenBank/DDBJ whole genome shotgun (WGS) entry which is preliminary data.</text>
</comment>
<sequence>MRGTCKSSGLKLKLPRISVDFHAYAWVGTAWLELELISNASHAYTCFQRLHPMRGWMMQGATLKDSGVGSAWMHACQCDFPRICVGLKLVGESGSRLSMSKRQLERELVGQGGFPRICVDFPRLCVVK</sequence>
<gene>
    <name evidence="1" type="ORF">PIB30_076198</name>
</gene>
<dbReference type="Proteomes" id="UP001341840">
    <property type="component" value="Unassembled WGS sequence"/>
</dbReference>
<reference evidence="1 2" key="1">
    <citation type="journal article" date="2023" name="Plants (Basel)">
        <title>Bridging the Gap: Combining Genomics and Transcriptomics Approaches to Understand Stylosanthes scabra, an Orphan Legume from the Brazilian Caatinga.</title>
        <authorList>
            <person name="Ferreira-Neto J.R.C."/>
            <person name="da Silva M.D."/>
            <person name="Binneck E."/>
            <person name="de Melo N.F."/>
            <person name="da Silva R.H."/>
            <person name="de Melo A.L.T.M."/>
            <person name="Pandolfi V."/>
            <person name="Bustamante F.O."/>
            <person name="Brasileiro-Vidal A.C."/>
            <person name="Benko-Iseppon A.M."/>
        </authorList>
    </citation>
    <scope>NUCLEOTIDE SEQUENCE [LARGE SCALE GENOMIC DNA]</scope>
    <source>
        <tissue evidence="1">Leaves</tissue>
    </source>
</reference>
<evidence type="ECO:0000313" key="2">
    <source>
        <dbReference type="Proteomes" id="UP001341840"/>
    </source>
</evidence>
<protein>
    <submittedName>
        <fullName evidence="1">Uncharacterized protein</fullName>
    </submittedName>
</protein>
<evidence type="ECO:0000313" key="1">
    <source>
        <dbReference type="EMBL" id="MED6175204.1"/>
    </source>
</evidence>
<name>A0ABU6VNV6_9FABA</name>
<keyword evidence="2" id="KW-1185">Reference proteome</keyword>